<keyword evidence="3" id="KW-1185">Reference proteome</keyword>
<sequence>MRPWILFAALALTACDRPPEPAAPASGEAAKPAKPKRLPGDGVRVRAMAPPAELAQAQPAAPSTPPAQPAPRAPQPDSPKLEKLRAGLEQAGFGDLREKIDWSEVEEEYADAAALLQAAGLCVWFDVETGMFPNEHDGLLRQLAAAAGDDLAGVLFQEIPPTEDGDQAEAPYQLHAYADGKRWSVTARNYGDWYDVDAVLRLGNALLRDRGSAKRMLLLFSEDQTAQVVVAPQAVLGAALEQGLLQAGDEAAAREAGKAFEQEVLEKLKAERGAERAPR</sequence>
<evidence type="ECO:0000313" key="2">
    <source>
        <dbReference type="EMBL" id="MCQ4167501.1"/>
    </source>
</evidence>
<name>A0ABT1QYZ1_9GAMM</name>
<proteinExistence type="predicted"/>
<feature type="compositionally biased region" description="Low complexity" evidence="1">
    <location>
        <begin position="47"/>
        <end position="61"/>
    </location>
</feature>
<dbReference type="Proteomes" id="UP001165498">
    <property type="component" value="Unassembled WGS sequence"/>
</dbReference>
<organism evidence="2 3">
    <name type="scientific">Tahibacter harae</name>
    <dbReference type="NCBI Taxonomy" id="2963937"/>
    <lineage>
        <taxon>Bacteria</taxon>
        <taxon>Pseudomonadati</taxon>
        <taxon>Pseudomonadota</taxon>
        <taxon>Gammaproteobacteria</taxon>
        <taxon>Lysobacterales</taxon>
        <taxon>Rhodanobacteraceae</taxon>
        <taxon>Tahibacter</taxon>
    </lineage>
</organism>
<gene>
    <name evidence="2" type="ORF">NM961_22530</name>
</gene>
<comment type="caution">
    <text evidence="2">The sequence shown here is derived from an EMBL/GenBank/DDBJ whole genome shotgun (WGS) entry which is preliminary data.</text>
</comment>
<evidence type="ECO:0000313" key="3">
    <source>
        <dbReference type="Proteomes" id="UP001165498"/>
    </source>
</evidence>
<protein>
    <recommendedName>
        <fullName evidence="4">Lipoprotein</fullName>
    </recommendedName>
</protein>
<dbReference type="EMBL" id="JANFQO010000032">
    <property type="protein sequence ID" value="MCQ4167501.1"/>
    <property type="molecule type" value="Genomic_DNA"/>
</dbReference>
<dbReference type="PROSITE" id="PS51257">
    <property type="entry name" value="PROKAR_LIPOPROTEIN"/>
    <property type="match status" value="1"/>
</dbReference>
<feature type="compositionally biased region" description="Low complexity" evidence="1">
    <location>
        <begin position="23"/>
        <end position="32"/>
    </location>
</feature>
<feature type="compositionally biased region" description="Pro residues" evidence="1">
    <location>
        <begin position="62"/>
        <end position="77"/>
    </location>
</feature>
<evidence type="ECO:0000256" key="1">
    <source>
        <dbReference type="SAM" id="MobiDB-lite"/>
    </source>
</evidence>
<accession>A0ABT1QYZ1</accession>
<dbReference type="RefSeq" id="WP_255916687.1">
    <property type="nucleotide sequence ID" value="NZ_JANFQO010000032.1"/>
</dbReference>
<feature type="region of interest" description="Disordered" evidence="1">
    <location>
        <begin position="16"/>
        <end position="80"/>
    </location>
</feature>
<reference evidence="2" key="1">
    <citation type="submission" date="2022-07" db="EMBL/GenBank/DDBJ databases">
        <title>Tahibacter sp., a new gammaproteobacterium isolated from the silt sample collected at pig farm.</title>
        <authorList>
            <person name="Chen H."/>
        </authorList>
    </citation>
    <scope>NUCLEOTIDE SEQUENCE</scope>
    <source>
        <strain evidence="2">P2K</strain>
    </source>
</reference>
<evidence type="ECO:0008006" key="4">
    <source>
        <dbReference type="Google" id="ProtNLM"/>
    </source>
</evidence>